<feature type="region of interest" description="Disordered" evidence="1">
    <location>
        <begin position="16"/>
        <end position="65"/>
    </location>
</feature>
<feature type="compositionally biased region" description="Gly residues" evidence="1">
    <location>
        <begin position="41"/>
        <end position="51"/>
    </location>
</feature>
<dbReference type="Pfam" id="PF19843">
    <property type="entry name" value="DUF6318"/>
    <property type="match status" value="1"/>
</dbReference>
<organism evidence="3 4">
    <name type="scientific">Dermabacter vaginalis</name>
    <dbReference type="NCBI Taxonomy" id="1630135"/>
    <lineage>
        <taxon>Bacteria</taxon>
        <taxon>Bacillati</taxon>
        <taxon>Actinomycetota</taxon>
        <taxon>Actinomycetes</taxon>
        <taxon>Micrococcales</taxon>
        <taxon>Dermabacteraceae</taxon>
        <taxon>Dermabacter</taxon>
    </lineage>
</organism>
<reference evidence="3 4" key="1">
    <citation type="submission" date="2015-06" db="EMBL/GenBank/DDBJ databases">
        <title>Investigation of pathophysiology for high-risk pregnancy and development of treatment modality based on it.</title>
        <authorList>
            <person name="Kim B.-C."/>
            <person name="Lim S."/>
        </authorList>
    </citation>
    <scope>NUCLEOTIDE SEQUENCE [LARGE SCALE GENOMIC DNA]</scope>
    <source>
        <strain evidence="3 4">AD1-86</strain>
    </source>
</reference>
<dbReference type="EMBL" id="CP012117">
    <property type="protein sequence ID" value="ANP27709.1"/>
    <property type="molecule type" value="Genomic_DNA"/>
</dbReference>
<dbReference type="KEGG" id="dva:DAD186_11590"/>
<dbReference type="AlphaFoldDB" id="A0A1B0ZI92"/>
<protein>
    <recommendedName>
        <fullName evidence="2">DUF6318 domain-containing protein</fullName>
    </recommendedName>
</protein>
<evidence type="ECO:0000259" key="2">
    <source>
        <dbReference type="Pfam" id="PF19843"/>
    </source>
</evidence>
<evidence type="ECO:0000256" key="1">
    <source>
        <dbReference type="SAM" id="MobiDB-lite"/>
    </source>
</evidence>
<dbReference type="InterPro" id="IPR046281">
    <property type="entry name" value="DUF6318"/>
</dbReference>
<sequence length="214" mass="22616">MGVAVVVAAGFVGCGGESAGGPTPAAQSSSSPLSSDDGGADSVGGSDGGGEPSARTPNLPAENAALKAPDFKDYTGITYETDQGAQETVRFFFDAMYYGYATGDISPFQRVAKSSECPACAKKSEQIVEWSAKGKFLTPSEVTAVSLETVERTNGRANVQYEFVVSSLDVVSGENVERSYPETRYRAIFRVKFANGQWSVVDCAWEKVDKNAQS</sequence>
<dbReference type="RefSeq" id="WP_157457093.1">
    <property type="nucleotide sequence ID" value="NZ_CP012117.1"/>
</dbReference>
<gene>
    <name evidence="3" type="ORF">DAD186_11590</name>
</gene>
<evidence type="ECO:0000313" key="4">
    <source>
        <dbReference type="Proteomes" id="UP000092596"/>
    </source>
</evidence>
<evidence type="ECO:0000313" key="3">
    <source>
        <dbReference type="EMBL" id="ANP27709.1"/>
    </source>
</evidence>
<feature type="domain" description="DUF6318" evidence="2">
    <location>
        <begin position="75"/>
        <end position="201"/>
    </location>
</feature>
<proteinExistence type="predicted"/>
<feature type="compositionally biased region" description="Low complexity" evidence="1">
    <location>
        <begin position="20"/>
        <end position="37"/>
    </location>
</feature>
<name>A0A1B0ZI92_9MICO</name>
<dbReference type="Proteomes" id="UP000092596">
    <property type="component" value="Chromosome"/>
</dbReference>
<accession>A0A1B0ZI92</accession>